<feature type="transmembrane region" description="Helical" evidence="7">
    <location>
        <begin position="83"/>
        <end position="109"/>
    </location>
</feature>
<evidence type="ECO:0000313" key="9">
    <source>
        <dbReference type="EMBL" id="GMI75536.1"/>
    </source>
</evidence>
<keyword evidence="10" id="KW-1185">Reference proteome</keyword>
<feature type="transmembrane region" description="Helical" evidence="7">
    <location>
        <begin position="298"/>
        <end position="325"/>
    </location>
</feature>
<comment type="similarity">
    <text evidence="2 7">Belongs to the multi antimicrobial extrusion (MATE) (TC 2.A.66.1) family.</text>
</comment>
<dbReference type="OrthoDB" id="2126698at2759"/>
<evidence type="ECO:0000256" key="4">
    <source>
        <dbReference type="ARBA" id="ARBA00022692"/>
    </source>
</evidence>
<dbReference type="GO" id="GO:1990961">
    <property type="term" value="P:xenobiotic detoxification by transmembrane export across the plasma membrane"/>
    <property type="evidence" value="ECO:0007669"/>
    <property type="project" value="InterPro"/>
</dbReference>
<feature type="transmembrane region" description="Helical" evidence="7">
    <location>
        <begin position="346"/>
        <end position="367"/>
    </location>
</feature>
<dbReference type="NCBIfam" id="TIGR00797">
    <property type="entry name" value="matE"/>
    <property type="match status" value="1"/>
</dbReference>
<evidence type="ECO:0000256" key="6">
    <source>
        <dbReference type="ARBA" id="ARBA00023136"/>
    </source>
</evidence>
<comment type="caution">
    <text evidence="9">The sequence shown here is derived from an EMBL/GenBank/DDBJ whole genome shotgun (WGS) entry which is preliminary data.</text>
</comment>
<name>A0A9W7HE44_HIBTR</name>
<feature type="transmembrane region" description="Helical" evidence="7">
    <location>
        <begin position="55"/>
        <end position="77"/>
    </location>
</feature>
<keyword evidence="4 7" id="KW-0812">Transmembrane</keyword>
<evidence type="ECO:0000256" key="5">
    <source>
        <dbReference type="ARBA" id="ARBA00022989"/>
    </source>
</evidence>
<keyword evidence="3" id="KW-0813">Transport</keyword>
<dbReference type="InterPro" id="IPR045069">
    <property type="entry name" value="MATE_euk"/>
</dbReference>
<evidence type="ECO:0000313" key="10">
    <source>
        <dbReference type="Proteomes" id="UP001165190"/>
    </source>
</evidence>
<protein>
    <recommendedName>
        <fullName evidence="7">Protein DETOXIFICATION</fullName>
    </recommendedName>
    <alternativeName>
        <fullName evidence="7">Multidrug and toxic compound extrusion protein</fullName>
    </alternativeName>
</protein>
<proteinExistence type="inferred from homology"/>
<gene>
    <name evidence="9" type="ORF">HRI_001222900</name>
</gene>
<dbReference type="GO" id="GO:0016020">
    <property type="term" value="C:membrane"/>
    <property type="evidence" value="ECO:0007669"/>
    <property type="project" value="UniProtKB-SubCell"/>
</dbReference>
<feature type="transmembrane region" description="Helical" evidence="7">
    <location>
        <begin position="228"/>
        <end position="249"/>
    </location>
</feature>
<feature type="transmembrane region" description="Helical" evidence="7">
    <location>
        <begin position="270"/>
        <end position="292"/>
    </location>
</feature>
<evidence type="ECO:0000256" key="2">
    <source>
        <dbReference type="ARBA" id="ARBA00010199"/>
    </source>
</evidence>
<keyword evidence="6 7" id="KW-0472">Membrane</keyword>
<reference evidence="9" key="1">
    <citation type="submission" date="2023-05" db="EMBL/GenBank/DDBJ databases">
        <title>Genome and transcriptome analyses reveal genes involved in the formation of fine ridges on petal epidermal cells in Hibiscus trionum.</title>
        <authorList>
            <person name="Koshimizu S."/>
            <person name="Masuda S."/>
            <person name="Ishii T."/>
            <person name="Shirasu K."/>
            <person name="Hoshino A."/>
            <person name="Arita M."/>
        </authorList>
    </citation>
    <scope>NUCLEOTIDE SEQUENCE</scope>
    <source>
        <strain evidence="9">Hamamatsu line</strain>
    </source>
</reference>
<dbReference type="GO" id="GO:0015297">
    <property type="term" value="F:antiporter activity"/>
    <property type="evidence" value="ECO:0007669"/>
    <property type="project" value="InterPro"/>
</dbReference>
<feature type="transmembrane region" description="Helical" evidence="7">
    <location>
        <begin position="417"/>
        <end position="441"/>
    </location>
</feature>
<evidence type="ECO:0000256" key="7">
    <source>
        <dbReference type="RuleBase" id="RU004914"/>
    </source>
</evidence>
<feature type="transmembrane region" description="Helical" evidence="7">
    <location>
        <begin position="387"/>
        <end position="410"/>
    </location>
</feature>
<feature type="compositionally biased region" description="Low complexity" evidence="8">
    <location>
        <begin position="10"/>
        <end position="20"/>
    </location>
</feature>
<evidence type="ECO:0000256" key="3">
    <source>
        <dbReference type="ARBA" id="ARBA00022448"/>
    </source>
</evidence>
<dbReference type="Pfam" id="PF01554">
    <property type="entry name" value="MatE"/>
    <property type="match status" value="2"/>
</dbReference>
<feature type="transmembrane region" description="Helical" evidence="7">
    <location>
        <begin position="447"/>
        <end position="468"/>
    </location>
</feature>
<evidence type="ECO:0000256" key="1">
    <source>
        <dbReference type="ARBA" id="ARBA00004141"/>
    </source>
</evidence>
<sequence length="504" mass="55035">METLPLLNGASPSATSSTTLTLSENGDYAPVKSFKEVKWVFWIETMKMWKIAGPIAFQIICQYGTNSFTSIFVGHIGNIELSAVTISLTVIGTFSFGFMLGMGSALETLCGQAFGAGQIHLLGVYMQRSWIILLASCFIILPFYIFATPILKFLGQEEKIAELAGEFTILTIPQLFSLAINCPTGKFLQAQSKVNVLAWIGFVALLLHIGILWLFIDVFGWGTTGAAIAFDITNWEITLAQVAYVIFWGDEVWNGFSWLAFKEIWAFVRLSIASAVMLCLEIWYMMSMILLVGHLDNAVIAVGSLSICMNLNGWEAMLFIGINAAMSVRVSNELGLGHPRAAKYSVYVTVVQSLFIGLVCMVLLVITRDDFAVIFTSSEEMQQAAAHLAYLLGITMVLNSVQPVISGVAVGGGWQSLVAYINLGCYYAFGLPLGYLLGYIADFGVMGLWGGMIAGTALQTLLLLIVLCKTNWNKEVKLTSERMRKWGGQDIGTARTNSGVLISC</sequence>
<dbReference type="CDD" id="cd13132">
    <property type="entry name" value="MATE_eukaryotic"/>
    <property type="match status" value="1"/>
</dbReference>
<dbReference type="PANTHER" id="PTHR11206">
    <property type="entry name" value="MULTIDRUG RESISTANCE PROTEIN"/>
    <property type="match status" value="1"/>
</dbReference>
<evidence type="ECO:0000256" key="8">
    <source>
        <dbReference type="SAM" id="MobiDB-lite"/>
    </source>
</evidence>
<feature type="region of interest" description="Disordered" evidence="8">
    <location>
        <begin position="1"/>
        <end position="20"/>
    </location>
</feature>
<feature type="transmembrane region" description="Helical" evidence="7">
    <location>
        <begin position="130"/>
        <end position="151"/>
    </location>
</feature>
<keyword evidence="5 7" id="KW-1133">Transmembrane helix</keyword>
<dbReference type="Proteomes" id="UP001165190">
    <property type="component" value="Unassembled WGS sequence"/>
</dbReference>
<comment type="subcellular location">
    <subcellularLocation>
        <location evidence="1">Membrane</location>
        <topology evidence="1">Multi-pass membrane protein</topology>
    </subcellularLocation>
</comment>
<dbReference type="EMBL" id="BSYR01000011">
    <property type="protein sequence ID" value="GMI75536.1"/>
    <property type="molecule type" value="Genomic_DNA"/>
</dbReference>
<dbReference type="GO" id="GO:0042910">
    <property type="term" value="F:xenobiotic transmembrane transporter activity"/>
    <property type="evidence" value="ECO:0007669"/>
    <property type="project" value="InterPro"/>
</dbReference>
<accession>A0A9W7HE44</accession>
<dbReference type="InterPro" id="IPR002528">
    <property type="entry name" value="MATE_fam"/>
</dbReference>
<organism evidence="9 10">
    <name type="scientific">Hibiscus trionum</name>
    <name type="common">Flower of an hour</name>
    <dbReference type="NCBI Taxonomy" id="183268"/>
    <lineage>
        <taxon>Eukaryota</taxon>
        <taxon>Viridiplantae</taxon>
        <taxon>Streptophyta</taxon>
        <taxon>Embryophyta</taxon>
        <taxon>Tracheophyta</taxon>
        <taxon>Spermatophyta</taxon>
        <taxon>Magnoliopsida</taxon>
        <taxon>eudicotyledons</taxon>
        <taxon>Gunneridae</taxon>
        <taxon>Pentapetalae</taxon>
        <taxon>rosids</taxon>
        <taxon>malvids</taxon>
        <taxon>Malvales</taxon>
        <taxon>Malvaceae</taxon>
        <taxon>Malvoideae</taxon>
        <taxon>Hibiscus</taxon>
    </lineage>
</organism>
<feature type="transmembrane region" description="Helical" evidence="7">
    <location>
        <begin position="194"/>
        <end position="216"/>
    </location>
</feature>
<dbReference type="AlphaFoldDB" id="A0A9W7HE44"/>